<evidence type="ECO:0000313" key="2">
    <source>
        <dbReference type="EMBL" id="KAG6703405.1"/>
    </source>
</evidence>
<feature type="transmembrane region" description="Helical" evidence="1">
    <location>
        <begin position="128"/>
        <end position="152"/>
    </location>
</feature>
<comment type="caution">
    <text evidence="2">The sequence shown here is derived from an EMBL/GenBank/DDBJ whole genome shotgun (WGS) entry which is preliminary data.</text>
</comment>
<keyword evidence="1" id="KW-1133">Transmembrane helix</keyword>
<dbReference type="PANTHER" id="PTHR33782">
    <property type="entry name" value="OS01G0121600 PROTEIN"/>
    <property type="match status" value="1"/>
</dbReference>
<dbReference type="PANTHER" id="PTHR33782:SF27">
    <property type="entry name" value="PROTEIN, PUTATIVE-RELATED"/>
    <property type="match status" value="1"/>
</dbReference>
<reference evidence="2" key="1">
    <citation type="submission" date="2021-01" db="EMBL/GenBank/DDBJ databases">
        <authorList>
            <person name="Lovell J.T."/>
            <person name="Bentley N."/>
            <person name="Bhattarai G."/>
            <person name="Jenkins J.W."/>
            <person name="Sreedasyam A."/>
            <person name="Alarcon Y."/>
            <person name="Bock C."/>
            <person name="Boston L."/>
            <person name="Carlson J."/>
            <person name="Cervantes K."/>
            <person name="Clermont K."/>
            <person name="Krom N."/>
            <person name="Kubenka K."/>
            <person name="Mamidi S."/>
            <person name="Mattison C."/>
            <person name="Monteros M."/>
            <person name="Pisani C."/>
            <person name="Plott C."/>
            <person name="Rajasekar S."/>
            <person name="Rhein H.S."/>
            <person name="Rohla C."/>
            <person name="Song M."/>
            <person name="Hilaire R.S."/>
            <person name="Shu S."/>
            <person name="Wells L."/>
            <person name="Wang X."/>
            <person name="Webber J."/>
            <person name="Heerema R.J."/>
            <person name="Klein P."/>
            <person name="Conner P."/>
            <person name="Grauke L."/>
            <person name="Grimwood J."/>
            <person name="Schmutz J."/>
            <person name="Randall J.J."/>
        </authorList>
    </citation>
    <scope>NUCLEOTIDE SEQUENCE</scope>
    <source>
        <tissue evidence="2">Leaf</tissue>
    </source>
</reference>
<organism evidence="2 3">
    <name type="scientific">Carya illinoinensis</name>
    <name type="common">Pecan</name>
    <dbReference type="NCBI Taxonomy" id="32201"/>
    <lineage>
        <taxon>Eukaryota</taxon>
        <taxon>Viridiplantae</taxon>
        <taxon>Streptophyta</taxon>
        <taxon>Embryophyta</taxon>
        <taxon>Tracheophyta</taxon>
        <taxon>Spermatophyta</taxon>
        <taxon>Magnoliopsida</taxon>
        <taxon>eudicotyledons</taxon>
        <taxon>Gunneridae</taxon>
        <taxon>Pentapetalae</taxon>
        <taxon>rosids</taxon>
        <taxon>fabids</taxon>
        <taxon>Fagales</taxon>
        <taxon>Juglandaceae</taxon>
        <taxon>Carya</taxon>
    </lineage>
</organism>
<name>A0A922EI78_CARIL</name>
<sequence length="163" mass="18710">MSFLVLSFDWRASLVTQYSSMEATKVSFPTLHCRPFSSASPRHKRRINLSTVAASGGTSGRDHWGKLVDENMIVLRLRIREMKISETNYEPPLNWMEWEKQYFFRYNEDISEALGLLQNFLMNTRPGLAFGMVTLVFCSVLISSGVAFIHAIEIAKRILSIWV</sequence>
<accession>A0A922EI78</accession>
<keyword evidence="1" id="KW-0812">Transmembrane</keyword>
<keyword evidence="1" id="KW-0472">Membrane</keyword>
<protein>
    <submittedName>
        <fullName evidence="2">Uncharacterized protein</fullName>
    </submittedName>
</protein>
<proteinExistence type="predicted"/>
<dbReference type="AlphaFoldDB" id="A0A922EI78"/>
<evidence type="ECO:0000256" key="1">
    <source>
        <dbReference type="SAM" id="Phobius"/>
    </source>
</evidence>
<dbReference type="Proteomes" id="UP000811246">
    <property type="component" value="Chromosome 7"/>
</dbReference>
<gene>
    <name evidence="2" type="ORF">I3842_07G083800</name>
</gene>
<evidence type="ECO:0000313" key="3">
    <source>
        <dbReference type="Proteomes" id="UP000811246"/>
    </source>
</evidence>
<dbReference type="EMBL" id="CM031831">
    <property type="protein sequence ID" value="KAG6703405.1"/>
    <property type="molecule type" value="Genomic_DNA"/>
</dbReference>